<protein>
    <recommendedName>
        <fullName evidence="2">DUF7852 domain-containing protein</fullName>
    </recommendedName>
</protein>
<evidence type="ECO:0000313" key="4">
    <source>
        <dbReference type="Proteomes" id="UP000316626"/>
    </source>
</evidence>
<dbReference type="NCBIfam" id="NF045793">
    <property type="entry name" value="BC_2427_fam"/>
    <property type="match status" value="1"/>
</dbReference>
<comment type="caution">
    <text evidence="3">The sequence shown here is derived from an EMBL/GenBank/DDBJ whole genome shotgun (WGS) entry which is preliminary data.</text>
</comment>
<dbReference type="InterPro" id="IPR057174">
    <property type="entry name" value="DUF7852"/>
</dbReference>
<evidence type="ECO:0000259" key="2">
    <source>
        <dbReference type="Pfam" id="PF25250"/>
    </source>
</evidence>
<dbReference type="Pfam" id="PF25250">
    <property type="entry name" value="DUF7852"/>
    <property type="match status" value="1"/>
</dbReference>
<feature type="domain" description="DUF7852" evidence="2">
    <location>
        <begin position="1773"/>
        <end position="2009"/>
    </location>
</feature>
<feature type="compositionally biased region" description="Basic residues" evidence="1">
    <location>
        <begin position="65"/>
        <end position="74"/>
    </location>
</feature>
<gene>
    <name evidence="3" type="ORF">FG384_10980</name>
</gene>
<dbReference type="Proteomes" id="UP000316626">
    <property type="component" value="Unassembled WGS sequence"/>
</dbReference>
<dbReference type="RefSeq" id="WP_142642643.1">
    <property type="nucleotide sequence ID" value="NZ_VDGI01000011.1"/>
</dbReference>
<keyword evidence="4" id="KW-1185">Reference proteome</keyword>
<name>A0A544TQK9_9BACI</name>
<reference evidence="3 4" key="1">
    <citation type="submission" date="2019-06" db="EMBL/GenBank/DDBJ databases">
        <title>Psychrobacillus vulpis sp. nov., a new species isolated from feces of a red fox that inhabits in The Tablas de Daimiel Natural Park, Albacete, Spain.</title>
        <authorList>
            <person name="Rodriguez M."/>
            <person name="Reina J.C."/>
            <person name="Bejar V."/>
            <person name="Llamas I."/>
        </authorList>
    </citation>
    <scope>NUCLEOTIDE SEQUENCE [LARGE SCALE GENOMIC DNA]</scope>
    <source>
        <strain evidence="3 4">Z8</strain>
    </source>
</reference>
<proteinExistence type="predicted"/>
<dbReference type="EMBL" id="VDGI01000011">
    <property type="protein sequence ID" value="TQR19733.1"/>
    <property type="molecule type" value="Genomic_DNA"/>
</dbReference>
<feature type="region of interest" description="Disordered" evidence="1">
    <location>
        <begin position="51"/>
        <end position="74"/>
    </location>
</feature>
<evidence type="ECO:0000256" key="1">
    <source>
        <dbReference type="SAM" id="MobiDB-lite"/>
    </source>
</evidence>
<organism evidence="3 4">
    <name type="scientific">Psychrobacillus vulpis</name>
    <dbReference type="NCBI Taxonomy" id="2325572"/>
    <lineage>
        <taxon>Bacteria</taxon>
        <taxon>Bacillati</taxon>
        <taxon>Bacillota</taxon>
        <taxon>Bacilli</taxon>
        <taxon>Bacillales</taxon>
        <taxon>Bacillaceae</taxon>
        <taxon>Psychrobacillus</taxon>
    </lineage>
</organism>
<evidence type="ECO:0000313" key="3">
    <source>
        <dbReference type="EMBL" id="TQR19733.1"/>
    </source>
</evidence>
<dbReference type="OrthoDB" id="2440066at2"/>
<accession>A0A544TQK9</accession>
<sequence>MTIPWYNYEAIMKLSLKQKTIFRFSLNPDIQHIDQESKVYKGDSPEIDHKFDVGNINKLNDSSKTSKRKKGARANRRYNLNKEESMLGTINTAEINELVVPINVLKRNKLLRENNLYKKKRLDESYLREENQLPFIHEHTNDMDKTKVPKQHIGSSRYVKIPYSTFAKIHHLLPPFILKGEVATDSQEGQIEAVTKQEVISNNIKQENEHKKDLSLKPRTIKIPFVTFLKIFTYQQHLIDSGSSGPKVTEQLCQLESETEQGILSPFENILQENEKVEKNVAGELNIEKHHLKKPIKHSGVEPRTIKITYSTFLKIFHSQHSLEQVETKVEENLKREINDTHQLTEPNMQLGVKQRTLKIPYTAFLKIINYQHRFFKSGISTPEEAEHPLQLDDLVENLVSEMNDESNHLKETIKQLEVKQRTIKIPHSTLLKMVNFQHRPNTVNSKDVKEHDMETKIEQEIVSQIEYPLQMDDGVIEQSIISELNDESNHLKKANKQIGIKQRKIRIPYSTFLKIYCFQHRLNWSSTIDANDQELNQLEAETVQEIVFKSENSLKMEDMIKKIVSEINSETKHHHQLLGKKSRTIKIPYSTFLKIYNFKHRLNWSSTVGINELEFDQIEAVQETVTTFKVKDTIEEKYVNEKNEDTNHLMESSNQLETKRRTIKIPYTTFIKIYNFQHRPDWSSTVDIDDQELDQLEAGTVQETVPTFKVEDTIEENFVNETNEDTNHLMEPSNQSETKWRTIKIPYTTFIKIYNFQHRLNWSETVDVNDSELDQMEAETVQETVPMFKVKDTLEENFVNEKNEDTNHLIEPSNQLTKRRTIKIPYTTFIKIYNFQHRPNWSSTVDINELEFDQLEAVQETVPMFKVKDKIEEKCVNETNEDTNHLMEPSNQSETKWRTIQIPYTIFIKIYNFQHRPNWSETVDVNDPELDQLEAGRVQEIIPRSEEENAIEENFVNETNEDTNHLMEPSTQLETRRRTIKIPYTSFLKLNNFQHRPDWNSPVDINDQELDQMEAETVQEIVPRYEVEDTKEENFFNETNDETNHPIEPNKQLGIKSRTIKIPYTTFIKIYNFQHRPDWSSPIDINDQELDPLEVETVQETVPTFKVEDTMEENFVNETNEDTNHLMEPSNQSETKRRTIKIPYTTFIKIYNFQQRPNWSETVDVNDLEPDQLEAGTVQETVPTFKVEDTIEENFVNEKNEDTNHLMEPSNQLETKRRTIKIPYATFIKIYSFQHRPNWSETVDVNDQELDQLEAGTVQEIVPTLKVEDTIEENFVDETNEDTNHLIEPNKQIEAIWRTIKIPYTTFIKIYNFQHRPNWSETVDVNDTELDQFVAETVQEMIPRTEVEDTIEENFVNETNEDTNHLMESSNQSETKRRTIKIPHTTFIKIYNFQHRPNWSETLDVNDQELDQLEAGTVQETVPTFKVEDTIEENFVNETNEDTNHLMEPSNQLETKRRTIKIPYTTFIKIYNFQYRPDWSSPVDINDQELDQLEVETVQETVPTFKVEDTIEENFVNEKNEDTNHQMEPSNQLETKRKTMKIPYTTFIKIYNFQHRPNWSETVDDQDLDQLETGTVQEVVPTSEHTLQMEETIKENFFNEIKSESNQLKETNNPLGTKSRKIKIPYSTFLKIYKFQHLLKNDQELDHLEDSTVQEIEFRSEHTSKVEETVEESFDNDTNRLNEPNIQLGLKPRTIKIPNTTFVKIYNLQHRTIDSRTSLTDEPEHSSLLKAEKDQEVVSSEQLFQVKEAEEENLVNEINHKPNYTTELNKQSGVRSRSIKIPFSSVSDIDTFLNPPIFGSTFQNTFKYIDPYNKQIPQLNTKLFNTITSYHEEPYCYLVGFKSHEILDTIEINYKYNKKMKEGRGNTRSVLTPIHDAVSVKTREANFTPSVSIKVPVVVGEYNVEISLEEDVLFEEKIHKVLEISKKVILTNCKFVPAGFSFSKMGETREALRGKLFIEGYINQNIEYISGHNQVEKSVTNELEAIFHLLRQNIVLELIVQLLQVQKVSMDTVHQPSLNMYTVKPRNQQEKINFEELQPFHTKKEVSLDKPIINLLKNLAPGTNITQLTVKGKIIKVSSFIEYNSFTNISTFLLENNNILSVNTNQIDSLTLS</sequence>